<protein>
    <recommendedName>
        <fullName evidence="3">Nucleotidase</fullName>
        <ecNumber evidence="3">3.1.3.-</ecNumber>
    </recommendedName>
</protein>
<dbReference type="EC" id="3.1.3.-" evidence="3"/>
<sequence length="207" mass="24180">MTKLNICIDIDGTVTEAYDWIDVANEFFGKNLRKEDVVLYEIEKVIGVSREEYDDFYRVYGKLIHSKAPIRDGVIPALESIFKNHSIHFVTARSKDMTSVTYNWMSLYQVPYDSISLLGSHHKVKKAKELNCDIFIEDRYENAIELSKEGFTVILINCLYNQGELPENVIRLENWQQIYYFINQFEKQRSINSSYIFKSKNAFIASA</sequence>
<dbReference type="Gene3D" id="3.40.50.1000">
    <property type="entry name" value="HAD superfamily/HAD-like"/>
    <property type="match status" value="1"/>
</dbReference>
<dbReference type="PANTHER" id="PTHR35134:SF2">
    <property type="entry name" value="NUCLEOTIDASE YQFW-RELATED"/>
    <property type="match status" value="1"/>
</dbReference>
<dbReference type="PANTHER" id="PTHR35134">
    <property type="entry name" value="NUCLEOTIDASE YQFW-RELATED"/>
    <property type="match status" value="1"/>
</dbReference>
<dbReference type="InterPro" id="IPR009206">
    <property type="entry name" value="Nucleotidase_putative"/>
</dbReference>
<accession>A0ABS4KIV8</accession>
<dbReference type="InterPro" id="IPR010708">
    <property type="entry name" value="5'(3')-deoxyribonucleotidase"/>
</dbReference>
<name>A0ABS4KIV8_9FIRM</name>
<keyword evidence="5" id="KW-1185">Reference proteome</keyword>
<comment type="similarity">
    <text evidence="1 3">Belongs to the 5'(3')-deoxyribonucleotidase family.</text>
</comment>
<dbReference type="RefSeq" id="WP_209660783.1">
    <property type="nucleotide sequence ID" value="NZ_JAGGLI010000014.1"/>
</dbReference>
<dbReference type="InterPro" id="IPR036412">
    <property type="entry name" value="HAD-like_sf"/>
</dbReference>
<comment type="caution">
    <text evidence="4">The sequence shown here is derived from an EMBL/GenBank/DDBJ whole genome shotgun (WGS) entry which is preliminary data.</text>
</comment>
<dbReference type="PIRSF" id="PIRSF021362">
    <property type="entry name" value="UCP021362_HAD"/>
    <property type="match status" value="1"/>
</dbReference>
<reference evidence="4 5" key="1">
    <citation type="submission" date="2021-03" db="EMBL/GenBank/DDBJ databases">
        <title>Genomic Encyclopedia of Type Strains, Phase IV (KMG-IV): sequencing the most valuable type-strain genomes for metagenomic binning, comparative biology and taxonomic classification.</title>
        <authorList>
            <person name="Goeker M."/>
        </authorList>
    </citation>
    <scope>NUCLEOTIDE SEQUENCE [LARGE SCALE GENOMIC DNA]</scope>
    <source>
        <strain evidence="4 5">DSM 27512</strain>
    </source>
</reference>
<evidence type="ECO:0000256" key="3">
    <source>
        <dbReference type="PIRNR" id="PIRNR021362"/>
    </source>
</evidence>
<evidence type="ECO:0000256" key="2">
    <source>
        <dbReference type="ARBA" id="ARBA00022801"/>
    </source>
</evidence>
<evidence type="ECO:0000313" key="5">
    <source>
        <dbReference type="Proteomes" id="UP001314903"/>
    </source>
</evidence>
<dbReference type="Pfam" id="PF06941">
    <property type="entry name" value="NT5C"/>
    <property type="match status" value="1"/>
</dbReference>
<dbReference type="InterPro" id="IPR023214">
    <property type="entry name" value="HAD_sf"/>
</dbReference>
<proteinExistence type="inferred from homology"/>
<gene>
    <name evidence="4" type="ORF">J2Z35_001519</name>
</gene>
<evidence type="ECO:0000256" key="1">
    <source>
        <dbReference type="ARBA" id="ARBA00009589"/>
    </source>
</evidence>
<dbReference type="InterPro" id="IPR052419">
    <property type="entry name" value="5_3-deoxyribonucleotidase-like"/>
</dbReference>
<keyword evidence="2 3" id="KW-0378">Hydrolase</keyword>
<dbReference type="SUPFAM" id="SSF56784">
    <property type="entry name" value="HAD-like"/>
    <property type="match status" value="1"/>
</dbReference>
<dbReference type="EMBL" id="JAGGLI010000014">
    <property type="protein sequence ID" value="MBP2027722.1"/>
    <property type="molecule type" value="Genomic_DNA"/>
</dbReference>
<evidence type="ECO:0000313" key="4">
    <source>
        <dbReference type="EMBL" id="MBP2027722.1"/>
    </source>
</evidence>
<organism evidence="4 5">
    <name type="scientific">Acetoanaerobium pronyense</name>
    <dbReference type="NCBI Taxonomy" id="1482736"/>
    <lineage>
        <taxon>Bacteria</taxon>
        <taxon>Bacillati</taxon>
        <taxon>Bacillota</taxon>
        <taxon>Clostridia</taxon>
        <taxon>Peptostreptococcales</taxon>
        <taxon>Filifactoraceae</taxon>
        <taxon>Acetoanaerobium</taxon>
    </lineage>
</organism>
<dbReference type="Proteomes" id="UP001314903">
    <property type="component" value="Unassembled WGS sequence"/>
</dbReference>